<evidence type="ECO:0000313" key="2">
    <source>
        <dbReference type="EMBL" id="CAE4561319.1"/>
    </source>
</evidence>
<dbReference type="EMBL" id="HBNR01001326">
    <property type="protein sequence ID" value="CAE4561319.1"/>
    <property type="molecule type" value="Transcribed_RNA"/>
</dbReference>
<feature type="region of interest" description="Disordered" evidence="1">
    <location>
        <begin position="133"/>
        <end position="164"/>
    </location>
</feature>
<proteinExistence type="predicted"/>
<protein>
    <submittedName>
        <fullName evidence="2">Uncharacterized protein</fullName>
    </submittedName>
</protein>
<feature type="compositionally biased region" description="Polar residues" evidence="1">
    <location>
        <begin position="74"/>
        <end position="83"/>
    </location>
</feature>
<name>A0A7S4UMN6_9DINO</name>
<evidence type="ECO:0000256" key="1">
    <source>
        <dbReference type="SAM" id="MobiDB-lite"/>
    </source>
</evidence>
<gene>
    <name evidence="2" type="ORF">AMON00008_LOCUS938</name>
</gene>
<dbReference type="AlphaFoldDB" id="A0A7S4UMN6"/>
<feature type="region of interest" description="Disordered" evidence="1">
    <location>
        <begin position="70"/>
        <end position="91"/>
    </location>
</feature>
<reference evidence="2" key="1">
    <citation type="submission" date="2021-01" db="EMBL/GenBank/DDBJ databases">
        <authorList>
            <person name="Corre E."/>
            <person name="Pelletier E."/>
            <person name="Niang G."/>
            <person name="Scheremetjew M."/>
            <person name="Finn R."/>
            <person name="Kale V."/>
            <person name="Holt S."/>
            <person name="Cochrane G."/>
            <person name="Meng A."/>
            <person name="Brown T."/>
            <person name="Cohen L."/>
        </authorList>
    </citation>
    <scope>NUCLEOTIDE SEQUENCE</scope>
    <source>
        <strain evidence="2">CCMP3105</strain>
    </source>
</reference>
<sequence length="164" mass="17593">MNIVVRDTLEAAEAAHVAVKQAAGLAAEEAALPFKQARLRAEEAMRNNLTQAKVLATRVGRLKQQALEMARESQAAQRQNSTTDAHRMQDSARELMKEAQELESQAKGFQRMAEATRGGLGIYALRAKAAATRAAQRVNPGGDGPLLLPPPPPPLRPAPRGSAK</sequence>
<organism evidence="2">
    <name type="scientific">Alexandrium monilatum</name>
    <dbReference type="NCBI Taxonomy" id="311494"/>
    <lineage>
        <taxon>Eukaryota</taxon>
        <taxon>Sar</taxon>
        <taxon>Alveolata</taxon>
        <taxon>Dinophyceae</taxon>
        <taxon>Gonyaulacales</taxon>
        <taxon>Pyrocystaceae</taxon>
        <taxon>Alexandrium</taxon>
    </lineage>
</organism>
<accession>A0A7S4UMN6</accession>
<feature type="compositionally biased region" description="Pro residues" evidence="1">
    <location>
        <begin position="147"/>
        <end position="157"/>
    </location>
</feature>